<feature type="binding site" evidence="7">
    <location>
        <position position="118"/>
    </location>
    <ligand>
        <name>ATP</name>
        <dbReference type="ChEBI" id="CHEBI:30616"/>
    </ligand>
</feature>
<feature type="binding site" evidence="7">
    <location>
        <position position="141"/>
    </location>
    <ligand>
        <name>substrate</name>
    </ligand>
</feature>
<accession>A0ABS8AD90</accession>
<dbReference type="EC" id="2.7.1.71" evidence="7"/>
<dbReference type="EMBL" id="JAJADQ010000006">
    <property type="protein sequence ID" value="MCB2378368.1"/>
    <property type="molecule type" value="Genomic_DNA"/>
</dbReference>
<feature type="binding site" evidence="7">
    <location>
        <position position="79"/>
    </location>
    <ligand>
        <name>substrate</name>
    </ligand>
</feature>
<evidence type="ECO:0000256" key="1">
    <source>
        <dbReference type="ARBA" id="ARBA00022605"/>
    </source>
</evidence>
<keyword evidence="7" id="KW-0479">Metal-binding</keyword>
<evidence type="ECO:0000256" key="6">
    <source>
        <dbReference type="ARBA" id="ARBA00023141"/>
    </source>
</evidence>
<comment type="cofactor">
    <cofactor evidence="7">
        <name>Mg(2+)</name>
        <dbReference type="ChEBI" id="CHEBI:18420"/>
    </cofactor>
    <text evidence="7">Binds 1 Mg(2+) ion per subunit.</text>
</comment>
<reference evidence="8" key="1">
    <citation type="submission" date="2021-10" db="EMBL/GenBank/DDBJ databases">
        <authorList>
            <person name="Dean J.D."/>
            <person name="Kim M.K."/>
            <person name="Newey C.N."/>
            <person name="Stoker T.S."/>
            <person name="Thompson D.W."/>
            <person name="Grose J.H."/>
        </authorList>
    </citation>
    <scope>NUCLEOTIDE SEQUENCE</scope>
    <source>
        <strain evidence="8">BT635</strain>
    </source>
</reference>
<comment type="subcellular location">
    <subcellularLocation>
        <location evidence="7">Cytoplasm</location>
    </subcellularLocation>
</comment>
<dbReference type="HAMAP" id="MF_00109">
    <property type="entry name" value="Shikimate_kinase"/>
    <property type="match status" value="1"/>
</dbReference>
<keyword evidence="7" id="KW-0963">Cytoplasm</keyword>
<dbReference type="Proteomes" id="UP001165297">
    <property type="component" value="Unassembled WGS sequence"/>
</dbReference>
<feature type="binding site" evidence="7">
    <location>
        <position position="32"/>
    </location>
    <ligand>
        <name>substrate</name>
    </ligand>
</feature>
<sequence length="173" mass="18621">MRLYLIGMPGAGKTTLGRALAAAYEVPFRDLDAEIVERESRSVADIFAAEGEAYFRTREAAVLREVVAELPEVVLATGGGTPCFHQNLEVLLDTGYTLYLEVPVEELVARLQRAAASRPLLAAAAGPAALEARLRETLAARQQFYSRAPLRCTGSSCSVAAVQGLLHQYRVSG</sequence>
<keyword evidence="6 7" id="KW-0057">Aromatic amino acid biosynthesis</keyword>
<evidence type="ECO:0000256" key="2">
    <source>
        <dbReference type="ARBA" id="ARBA00022679"/>
    </source>
</evidence>
<gene>
    <name evidence="7" type="primary">aroK</name>
    <name evidence="8" type="ORF">LGH70_12285</name>
</gene>
<protein>
    <recommendedName>
        <fullName evidence="7">Shikimate kinase</fullName>
        <shortName evidence="7">SK</shortName>
        <ecNumber evidence="7">2.7.1.71</ecNumber>
    </recommendedName>
</protein>
<evidence type="ECO:0000256" key="3">
    <source>
        <dbReference type="ARBA" id="ARBA00022741"/>
    </source>
</evidence>
<feature type="binding site" evidence="7">
    <location>
        <position position="14"/>
    </location>
    <ligand>
        <name>Mg(2+)</name>
        <dbReference type="ChEBI" id="CHEBI:18420"/>
    </ligand>
</feature>
<comment type="subunit">
    <text evidence="7">Monomer.</text>
</comment>
<dbReference type="SUPFAM" id="SSF52540">
    <property type="entry name" value="P-loop containing nucleoside triphosphate hydrolases"/>
    <property type="match status" value="1"/>
</dbReference>
<feature type="binding site" evidence="7">
    <location>
        <begin position="10"/>
        <end position="15"/>
    </location>
    <ligand>
        <name>ATP</name>
        <dbReference type="ChEBI" id="CHEBI:30616"/>
    </ligand>
</feature>
<keyword evidence="2 7" id="KW-0808">Transferase</keyword>
<dbReference type="CDD" id="cd00464">
    <property type="entry name" value="SK"/>
    <property type="match status" value="1"/>
</dbReference>
<comment type="caution">
    <text evidence="8">The sequence shown here is derived from an EMBL/GenBank/DDBJ whole genome shotgun (WGS) entry which is preliminary data.</text>
</comment>
<comment type="caution">
    <text evidence="7">Lacks conserved residue(s) required for the propagation of feature annotation.</text>
</comment>
<evidence type="ECO:0000313" key="9">
    <source>
        <dbReference type="Proteomes" id="UP001165297"/>
    </source>
</evidence>
<organism evidence="8 9">
    <name type="scientific">Hymenobacter nitidus</name>
    <dbReference type="NCBI Taxonomy" id="2880929"/>
    <lineage>
        <taxon>Bacteria</taxon>
        <taxon>Pseudomonadati</taxon>
        <taxon>Bacteroidota</taxon>
        <taxon>Cytophagia</taxon>
        <taxon>Cytophagales</taxon>
        <taxon>Hymenobacteraceae</taxon>
        <taxon>Hymenobacter</taxon>
    </lineage>
</organism>
<keyword evidence="7" id="KW-0460">Magnesium</keyword>
<evidence type="ECO:0000256" key="5">
    <source>
        <dbReference type="ARBA" id="ARBA00022840"/>
    </source>
</evidence>
<comment type="similarity">
    <text evidence="7">Belongs to the shikimate kinase family.</text>
</comment>
<evidence type="ECO:0000256" key="7">
    <source>
        <dbReference type="HAMAP-Rule" id="MF_00109"/>
    </source>
</evidence>
<keyword evidence="4 7" id="KW-0418">Kinase</keyword>
<dbReference type="InterPro" id="IPR031322">
    <property type="entry name" value="Shikimate/glucono_kinase"/>
</dbReference>
<feature type="binding site" evidence="7">
    <location>
        <position position="56"/>
    </location>
    <ligand>
        <name>substrate</name>
    </ligand>
</feature>
<evidence type="ECO:0000313" key="8">
    <source>
        <dbReference type="EMBL" id="MCB2378368.1"/>
    </source>
</evidence>
<dbReference type="PANTHER" id="PTHR21087">
    <property type="entry name" value="SHIKIMATE KINASE"/>
    <property type="match status" value="1"/>
</dbReference>
<comment type="catalytic activity">
    <reaction evidence="7">
        <text>shikimate + ATP = 3-phosphoshikimate + ADP + H(+)</text>
        <dbReference type="Rhea" id="RHEA:13121"/>
        <dbReference type="ChEBI" id="CHEBI:15378"/>
        <dbReference type="ChEBI" id="CHEBI:30616"/>
        <dbReference type="ChEBI" id="CHEBI:36208"/>
        <dbReference type="ChEBI" id="CHEBI:145989"/>
        <dbReference type="ChEBI" id="CHEBI:456216"/>
        <dbReference type="EC" id="2.7.1.71"/>
    </reaction>
</comment>
<dbReference type="GO" id="GO:0016301">
    <property type="term" value="F:kinase activity"/>
    <property type="evidence" value="ECO:0007669"/>
    <property type="project" value="UniProtKB-KW"/>
</dbReference>
<keyword evidence="5 7" id="KW-0067">ATP-binding</keyword>
<dbReference type="PRINTS" id="PR01100">
    <property type="entry name" value="SHIKIMTKNASE"/>
</dbReference>
<comment type="function">
    <text evidence="7">Catalyzes the specific phosphorylation of the 3-hydroxyl group of shikimic acid using ATP as a cosubstrate.</text>
</comment>
<proteinExistence type="inferred from homology"/>
<dbReference type="InterPro" id="IPR027417">
    <property type="entry name" value="P-loop_NTPase"/>
</dbReference>
<dbReference type="Pfam" id="PF01202">
    <property type="entry name" value="SKI"/>
    <property type="match status" value="1"/>
</dbReference>
<comment type="pathway">
    <text evidence="7">Metabolic intermediate biosynthesis; chorismate biosynthesis; chorismate from D-erythrose 4-phosphate and phosphoenolpyruvate: step 5/7.</text>
</comment>
<dbReference type="RefSeq" id="WP_226185973.1">
    <property type="nucleotide sequence ID" value="NZ_JAJADQ010000006.1"/>
</dbReference>
<evidence type="ECO:0000256" key="4">
    <source>
        <dbReference type="ARBA" id="ARBA00022777"/>
    </source>
</evidence>
<keyword evidence="3 7" id="KW-0547">Nucleotide-binding</keyword>
<dbReference type="PANTHER" id="PTHR21087:SF16">
    <property type="entry name" value="SHIKIMATE KINASE 1, CHLOROPLASTIC"/>
    <property type="match status" value="1"/>
</dbReference>
<dbReference type="Gene3D" id="3.40.50.300">
    <property type="entry name" value="P-loop containing nucleotide triphosphate hydrolases"/>
    <property type="match status" value="1"/>
</dbReference>
<dbReference type="InterPro" id="IPR000623">
    <property type="entry name" value="Shikimate_kinase/TSH1"/>
</dbReference>
<name>A0ABS8AD90_9BACT</name>
<keyword evidence="1 7" id="KW-0028">Amino-acid biosynthesis</keyword>
<keyword evidence="9" id="KW-1185">Reference proteome</keyword>